<comment type="caution">
    <text evidence="1">The sequence shown here is derived from an EMBL/GenBank/DDBJ whole genome shotgun (WGS) entry which is preliminary data.</text>
</comment>
<keyword evidence="2" id="KW-1185">Reference proteome</keyword>
<evidence type="ECO:0000313" key="1">
    <source>
        <dbReference type="EMBL" id="MPC56579.1"/>
    </source>
</evidence>
<protein>
    <submittedName>
        <fullName evidence="1">Uncharacterized protein</fullName>
    </submittedName>
</protein>
<dbReference type="EMBL" id="VSRR010014051">
    <property type="protein sequence ID" value="MPC56579.1"/>
    <property type="molecule type" value="Genomic_DNA"/>
</dbReference>
<organism evidence="1 2">
    <name type="scientific">Portunus trituberculatus</name>
    <name type="common">Swimming crab</name>
    <name type="synonym">Neptunus trituberculatus</name>
    <dbReference type="NCBI Taxonomy" id="210409"/>
    <lineage>
        <taxon>Eukaryota</taxon>
        <taxon>Metazoa</taxon>
        <taxon>Ecdysozoa</taxon>
        <taxon>Arthropoda</taxon>
        <taxon>Crustacea</taxon>
        <taxon>Multicrustacea</taxon>
        <taxon>Malacostraca</taxon>
        <taxon>Eumalacostraca</taxon>
        <taxon>Eucarida</taxon>
        <taxon>Decapoda</taxon>
        <taxon>Pleocyemata</taxon>
        <taxon>Brachyura</taxon>
        <taxon>Eubrachyura</taxon>
        <taxon>Portunoidea</taxon>
        <taxon>Portunidae</taxon>
        <taxon>Portuninae</taxon>
        <taxon>Portunus</taxon>
    </lineage>
</organism>
<sequence>MVSTDAPISSAVNLCISRSFCPATRQLYVARQSILSECHELTWLLLLAYSSSCW</sequence>
<name>A0A5B7GGF3_PORTR</name>
<gene>
    <name evidence="1" type="ORF">E2C01_050542</name>
</gene>
<evidence type="ECO:0000313" key="2">
    <source>
        <dbReference type="Proteomes" id="UP000324222"/>
    </source>
</evidence>
<dbReference type="Proteomes" id="UP000324222">
    <property type="component" value="Unassembled WGS sequence"/>
</dbReference>
<proteinExistence type="predicted"/>
<dbReference type="AlphaFoldDB" id="A0A5B7GGF3"/>
<accession>A0A5B7GGF3</accession>
<reference evidence="1 2" key="1">
    <citation type="submission" date="2019-05" db="EMBL/GenBank/DDBJ databases">
        <title>Another draft genome of Portunus trituberculatus and its Hox gene families provides insights of decapod evolution.</title>
        <authorList>
            <person name="Jeong J.-H."/>
            <person name="Song I."/>
            <person name="Kim S."/>
            <person name="Choi T."/>
            <person name="Kim D."/>
            <person name="Ryu S."/>
            <person name="Kim W."/>
        </authorList>
    </citation>
    <scope>NUCLEOTIDE SEQUENCE [LARGE SCALE GENOMIC DNA]</scope>
    <source>
        <tissue evidence="1">Muscle</tissue>
    </source>
</reference>